<protein>
    <recommendedName>
        <fullName evidence="4">BURP domain-containing protein</fullName>
    </recommendedName>
</protein>
<comment type="caution">
    <text evidence="2">The sequence shown here is derived from an EMBL/GenBank/DDBJ whole genome shotgun (WGS) entry which is preliminary data.</text>
</comment>
<feature type="signal peptide" evidence="1">
    <location>
        <begin position="1"/>
        <end position="19"/>
    </location>
</feature>
<sequence>MKLFSVFVIVILLLQVCLGHSFLSNAAKFSANIDVGIAIDKKHHYKKIRDARIHQERMCAIEHVELAARGASVFLQVPMATSKRVHVMQVSEPMEISPSALEFHPTIYK</sequence>
<evidence type="ECO:0008006" key="4">
    <source>
        <dbReference type="Google" id="ProtNLM"/>
    </source>
</evidence>
<keyword evidence="1" id="KW-0732">Signal</keyword>
<organism evidence="2 3">
    <name type="scientific">Hevea brasiliensis</name>
    <name type="common">Para rubber tree</name>
    <name type="synonym">Siphonia brasiliensis</name>
    <dbReference type="NCBI Taxonomy" id="3981"/>
    <lineage>
        <taxon>Eukaryota</taxon>
        <taxon>Viridiplantae</taxon>
        <taxon>Streptophyta</taxon>
        <taxon>Embryophyta</taxon>
        <taxon>Tracheophyta</taxon>
        <taxon>Spermatophyta</taxon>
        <taxon>Magnoliopsida</taxon>
        <taxon>eudicotyledons</taxon>
        <taxon>Gunneridae</taxon>
        <taxon>Pentapetalae</taxon>
        <taxon>rosids</taxon>
        <taxon>fabids</taxon>
        <taxon>Malpighiales</taxon>
        <taxon>Euphorbiaceae</taxon>
        <taxon>Crotonoideae</taxon>
        <taxon>Micrandreae</taxon>
        <taxon>Hevea</taxon>
    </lineage>
</organism>
<evidence type="ECO:0000256" key="1">
    <source>
        <dbReference type="SAM" id="SignalP"/>
    </source>
</evidence>
<dbReference type="EMBL" id="JAAGAX010000012">
    <property type="protein sequence ID" value="KAF2297432.1"/>
    <property type="molecule type" value="Genomic_DNA"/>
</dbReference>
<feature type="chain" id="PRO_5025667867" description="BURP domain-containing protein" evidence="1">
    <location>
        <begin position="20"/>
        <end position="109"/>
    </location>
</feature>
<reference evidence="2 3" key="1">
    <citation type="journal article" date="2020" name="Mol. Plant">
        <title>The Chromosome-Based Rubber Tree Genome Provides New Insights into Spurge Genome Evolution and Rubber Biosynthesis.</title>
        <authorList>
            <person name="Liu J."/>
            <person name="Shi C."/>
            <person name="Shi C.C."/>
            <person name="Li W."/>
            <person name="Zhang Q.J."/>
            <person name="Zhang Y."/>
            <person name="Li K."/>
            <person name="Lu H.F."/>
            <person name="Shi C."/>
            <person name="Zhu S.T."/>
            <person name="Xiao Z.Y."/>
            <person name="Nan H."/>
            <person name="Yue Y."/>
            <person name="Zhu X.G."/>
            <person name="Wu Y."/>
            <person name="Hong X.N."/>
            <person name="Fan G.Y."/>
            <person name="Tong Y."/>
            <person name="Zhang D."/>
            <person name="Mao C.L."/>
            <person name="Liu Y.L."/>
            <person name="Hao S.J."/>
            <person name="Liu W.Q."/>
            <person name="Lv M.Q."/>
            <person name="Zhang H.B."/>
            <person name="Liu Y."/>
            <person name="Hu-Tang G.R."/>
            <person name="Wang J.P."/>
            <person name="Wang J.H."/>
            <person name="Sun Y.H."/>
            <person name="Ni S.B."/>
            <person name="Chen W.B."/>
            <person name="Zhang X.C."/>
            <person name="Jiao Y.N."/>
            <person name="Eichler E.E."/>
            <person name="Li G.H."/>
            <person name="Liu X."/>
            <person name="Gao L.Z."/>
        </authorList>
    </citation>
    <scope>NUCLEOTIDE SEQUENCE [LARGE SCALE GENOMIC DNA]</scope>
    <source>
        <strain evidence="3">cv. GT1</strain>
        <tissue evidence="2">Leaf</tissue>
    </source>
</reference>
<evidence type="ECO:0000313" key="3">
    <source>
        <dbReference type="Proteomes" id="UP000467840"/>
    </source>
</evidence>
<name>A0A6A6L7K1_HEVBR</name>
<proteinExistence type="predicted"/>
<keyword evidence="3" id="KW-1185">Reference proteome</keyword>
<dbReference type="Proteomes" id="UP000467840">
    <property type="component" value="Chromosome 18"/>
</dbReference>
<evidence type="ECO:0000313" key="2">
    <source>
        <dbReference type="EMBL" id="KAF2297432.1"/>
    </source>
</evidence>
<dbReference type="AlphaFoldDB" id="A0A6A6L7K1"/>
<accession>A0A6A6L7K1</accession>
<gene>
    <name evidence="2" type="ORF">GH714_023453</name>
</gene>